<feature type="region of interest" description="Disordered" evidence="1">
    <location>
        <begin position="1"/>
        <end position="39"/>
    </location>
</feature>
<comment type="caution">
    <text evidence="3">The sequence shown here is derived from an EMBL/GenBank/DDBJ whole genome shotgun (WGS) entry which is preliminary data.</text>
</comment>
<dbReference type="Proteomes" id="UP000023152">
    <property type="component" value="Unassembled WGS sequence"/>
</dbReference>
<keyword evidence="4" id="KW-1185">Reference proteome</keyword>
<keyword evidence="2" id="KW-0812">Transmembrane</keyword>
<proteinExistence type="predicted"/>
<organism evidence="3 4">
    <name type="scientific">Reticulomyxa filosa</name>
    <dbReference type="NCBI Taxonomy" id="46433"/>
    <lineage>
        <taxon>Eukaryota</taxon>
        <taxon>Sar</taxon>
        <taxon>Rhizaria</taxon>
        <taxon>Retaria</taxon>
        <taxon>Foraminifera</taxon>
        <taxon>Monothalamids</taxon>
        <taxon>Reticulomyxidae</taxon>
        <taxon>Reticulomyxa</taxon>
    </lineage>
</organism>
<evidence type="ECO:0000313" key="4">
    <source>
        <dbReference type="Proteomes" id="UP000023152"/>
    </source>
</evidence>
<reference evidence="3 4" key="1">
    <citation type="journal article" date="2013" name="Curr. Biol.">
        <title>The Genome of the Foraminiferan Reticulomyxa filosa.</title>
        <authorList>
            <person name="Glockner G."/>
            <person name="Hulsmann N."/>
            <person name="Schleicher M."/>
            <person name="Noegel A.A."/>
            <person name="Eichinger L."/>
            <person name="Gallinger C."/>
            <person name="Pawlowski J."/>
            <person name="Sierra R."/>
            <person name="Euteneuer U."/>
            <person name="Pillet L."/>
            <person name="Moustafa A."/>
            <person name="Platzer M."/>
            <person name="Groth M."/>
            <person name="Szafranski K."/>
            <person name="Schliwa M."/>
        </authorList>
    </citation>
    <scope>NUCLEOTIDE SEQUENCE [LARGE SCALE GENOMIC DNA]</scope>
</reference>
<sequence>MSAEESPTGKPAENGTLAAQTNGDLANAASVPVRSDSKKRLSLEEKALLKQMRKQKADFHQRIRQLTGSNSDESYLKGGGGVDFFVPTSPRFPSFLKKKNKCRNRHEIIQEIVAHLGHNMNVFDSQRSANEWLTDATMDSLPIFWFKVEFFFFQKKKKKKGKKKTGLTKFGRRNPNIVTLAPILNPKLLLKKKKKVLFVVILDRLQVTHIYTYIYIFFFFFFFCLFANVLKVNPFDLVKVKTKQKHIRKDSKLYLRQQQMSIRHRNDRSSSMILSKQQQSEALGIKIWNKFVQSRGGVTECTSINENQWNIALNDNGIEVNPDLSLDLYIALLDAKEKIDKWDSEDSAMAQS</sequence>
<evidence type="ECO:0000256" key="2">
    <source>
        <dbReference type="SAM" id="Phobius"/>
    </source>
</evidence>
<feature type="non-terminal residue" evidence="3">
    <location>
        <position position="352"/>
    </location>
</feature>
<gene>
    <name evidence="3" type="ORF">RFI_27247</name>
</gene>
<protein>
    <submittedName>
        <fullName evidence="3">Uncharacterized protein</fullName>
    </submittedName>
</protein>
<evidence type="ECO:0000313" key="3">
    <source>
        <dbReference type="EMBL" id="ETO10129.1"/>
    </source>
</evidence>
<name>X6M888_RETFI</name>
<evidence type="ECO:0000256" key="1">
    <source>
        <dbReference type="SAM" id="MobiDB-lite"/>
    </source>
</evidence>
<feature type="transmembrane region" description="Helical" evidence="2">
    <location>
        <begin position="210"/>
        <end position="230"/>
    </location>
</feature>
<accession>X6M888</accession>
<dbReference type="AlphaFoldDB" id="X6M888"/>
<keyword evidence="2" id="KW-0472">Membrane</keyword>
<dbReference type="EMBL" id="ASPP01023639">
    <property type="protein sequence ID" value="ETO10129.1"/>
    <property type="molecule type" value="Genomic_DNA"/>
</dbReference>
<keyword evidence="2" id="KW-1133">Transmembrane helix</keyword>